<reference evidence="2" key="1">
    <citation type="journal article" date="2014" name="Front. Microbiol.">
        <title>High frequency of phylogenetically diverse reductive dehalogenase-homologous genes in deep subseafloor sedimentary metagenomes.</title>
        <authorList>
            <person name="Kawai M."/>
            <person name="Futagami T."/>
            <person name="Toyoda A."/>
            <person name="Takaki Y."/>
            <person name="Nishi S."/>
            <person name="Hori S."/>
            <person name="Arai W."/>
            <person name="Tsubouchi T."/>
            <person name="Morono Y."/>
            <person name="Uchiyama I."/>
            <person name="Ito T."/>
            <person name="Fujiyama A."/>
            <person name="Inagaki F."/>
            <person name="Takami H."/>
        </authorList>
    </citation>
    <scope>NUCLEOTIDE SEQUENCE</scope>
    <source>
        <strain evidence="2">Expedition CK06-06</strain>
    </source>
</reference>
<evidence type="ECO:0000313" key="2">
    <source>
        <dbReference type="EMBL" id="GAG82497.1"/>
    </source>
</evidence>
<dbReference type="InterPro" id="IPR050721">
    <property type="entry name" value="Trk_Ktr_HKT_K-transport"/>
</dbReference>
<protein>
    <recommendedName>
        <fullName evidence="1">RCK N-terminal domain-containing protein</fullName>
    </recommendedName>
</protein>
<dbReference type="PANTHER" id="PTHR43833:SF7">
    <property type="entry name" value="KTR SYSTEM POTASSIUM UPTAKE PROTEIN C"/>
    <property type="match status" value="1"/>
</dbReference>
<dbReference type="Gene3D" id="3.40.50.720">
    <property type="entry name" value="NAD(P)-binding Rossmann-like Domain"/>
    <property type="match status" value="1"/>
</dbReference>
<accession>X1BMW5</accession>
<name>X1BMW5_9ZZZZ</name>
<dbReference type="Pfam" id="PF02254">
    <property type="entry name" value="TrkA_N"/>
    <property type="match status" value="1"/>
</dbReference>
<dbReference type="AlphaFoldDB" id="X1BMW5"/>
<comment type="caution">
    <text evidence="2">The sequence shown here is derived from an EMBL/GenBank/DDBJ whole genome shotgun (WGS) entry which is preliminary data.</text>
</comment>
<dbReference type="InterPro" id="IPR036291">
    <property type="entry name" value="NAD(P)-bd_dom_sf"/>
</dbReference>
<sequence length="111" mass="12078">MKKQFLVIGLGRFGVSVAGTLTEAGYSVVGIDQSEDRIQRVSEEIADVIKCDATDADILESIGISDYEAVIVCIGEKYIQNSILVTLLLKEKDAKKIIAKAGTKTQVRVFQ</sequence>
<proteinExistence type="predicted"/>
<feature type="domain" description="RCK N-terminal" evidence="1">
    <location>
        <begin position="2"/>
        <end position="111"/>
    </location>
</feature>
<gene>
    <name evidence="2" type="ORF">S01H4_21775</name>
</gene>
<dbReference type="EMBL" id="BART01009906">
    <property type="protein sequence ID" value="GAG82497.1"/>
    <property type="molecule type" value="Genomic_DNA"/>
</dbReference>
<dbReference type="SUPFAM" id="SSF51735">
    <property type="entry name" value="NAD(P)-binding Rossmann-fold domains"/>
    <property type="match status" value="1"/>
</dbReference>
<organism evidence="2">
    <name type="scientific">marine sediment metagenome</name>
    <dbReference type="NCBI Taxonomy" id="412755"/>
    <lineage>
        <taxon>unclassified sequences</taxon>
        <taxon>metagenomes</taxon>
        <taxon>ecological metagenomes</taxon>
    </lineage>
</organism>
<dbReference type="GO" id="GO:0006813">
    <property type="term" value="P:potassium ion transport"/>
    <property type="evidence" value="ECO:0007669"/>
    <property type="project" value="InterPro"/>
</dbReference>
<dbReference type="PANTHER" id="PTHR43833">
    <property type="entry name" value="POTASSIUM CHANNEL PROTEIN 2-RELATED-RELATED"/>
    <property type="match status" value="1"/>
</dbReference>
<dbReference type="InterPro" id="IPR003148">
    <property type="entry name" value="RCK_N"/>
</dbReference>
<evidence type="ECO:0000259" key="1">
    <source>
        <dbReference type="PROSITE" id="PS51201"/>
    </source>
</evidence>
<dbReference type="PROSITE" id="PS51201">
    <property type="entry name" value="RCK_N"/>
    <property type="match status" value="1"/>
</dbReference>